<dbReference type="InterPro" id="IPR043127">
    <property type="entry name" value="Sec-1-like_dom3a"/>
</dbReference>
<accession>A0A2T9ZCB1</accession>
<gene>
    <name evidence="2" type="ORF">BB560_003330</name>
</gene>
<organism evidence="2 3">
    <name type="scientific">Smittium megazygosporum</name>
    <dbReference type="NCBI Taxonomy" id="133381"/>
    <lineage>
        <taxon>Eukaryota</taxon>
        <taxon>Fungi</taxon>
        <taxon>Fungi incertae sedis</taxon>
        <taxon>Zoopagomycota</taxon>
        <taxon>Kickxellomycotina</taxon>
        <taxon>Harpellomycetes</taxon>
        <taxon>Harpellales</taxon>
        <taxon>Legeriomycetaceae</taxon>
        <taxon>Smittium</taxon>
    </lineage>
</organism>
<dbReference type="Gene3D" id="3.90.830.10">
    <property type="entry name" value="Syntaxin Binding Protein 1, Chain A, domain 2"/>
    <property type="match status" value="1"/>
</dbReference>
<dbReference type="Proteomes" id="UP000245609">
    <property type="component" value="Unassembled WGS sequence"/>
</dbReference>
<dbReference type="InterPro" id="IPR043154">
    <property type="entry name" value="Sec-1-like_dom1"/>
</dbReference>
<name>A0A2T9ZCB1_9FUNG</name>
<dbReference type="AlphaFoldDB" id="A0A2T9ZCB1"/>
<evidence type="ECO:0000256" key="1">
    <source>
        <dbReference type="ARBA" id="ARBA00009884"/>
    </source>
</evidence>
<dbReference type="Gene3D" id="3.40.50.1910">
    <property type="match status" value="1"/>
</dbReference>
<proteinExistence type="inferred from homology"/>
<sequence length="533" mass="61023">MLSQVVGMKILLLDKETTGLLSVVSTQTYLLSKDTYLVDKLENTKRETMKHLKCIVFIRPSDSSITSLAQELLNPKYESYYIFFSNTIKKSVLETLAEHDEFEVVREIQEFYADYFAVLPNMYSLGMISENYPSVYRSDIWDDVSLTRATQGLMSLFLSLKTKPFMIRYEANSNLGRQLAKELSVYRKNDPLTPLLKQWTYLAMIHDLFGINNGRVDLSNVIGIRPEYKEIVLSTEQDEFLRKSVHLNFGDLGISIKDYVNSFQQASQTNQKLESIADMKSFVENYPEFRKLSGNISELEQSLACTERFQADYNGLKDIINNNKIRFEEKLCCALIFILRNEKSQPQIISELKGLLINVGFSAEILQFELEFEKIIDLLLDYAGYRKRQGDLFKNENLFSRGKSVIRGLKGVDNVYTQHTSNYIETLVNLVRGRQSTKIDNMLPIYPGYKSESSNMDNSGMNKNTTNSRQMMMNNGPLSNQTIIVFFVGGVTFAEEADISKFKAETLESNVELIIGGTDIINIKIFMNQIAQT</sequence>
<comment type="caution">
    <text evidence="2">The sequence shown here is derived from an EMBL/GenBank/DDBJ whole genome shotgun (WGS) entry which is preliminary data.</text>
</comment>
<dbReference type="Gene3D" id="3.40.50.2060">
    <property type="match status" value="1"/>
</dbReference>
<evidence type="ECO:0000313" key="2">
    <source>
        <dbReference type="EMBL" id="PVV02226.1"/>
    </source>
</evidence>
<evidence type="ECO:0008006" key="4">
    <source>
        <dbReference type="Google" id="ProtNLM"/>
    </source>
</evidence>
<dbReference type="SUPFAM" id="SSF56815">
    <property type="entry name" value="Sec1/munc18-like (SM) proteins"/>
    <property type="match status" value="1"/>
</dbReference>
<dbReference type="Pfam" id="PF00995">
    <property type="entry name" value="Sec1"/>
    <property type="match status" value="1"/>
</dbReference>
<dbReference type="GO" id="GO:0016192">
    <property type="term" value="P:vesicle-mediated transport"/>
    <property type="evidence" value="ECO:0007669"/>
    <property type="project" value="InterPro"/>
</dbReference>
<keyword evidence="3" id="KW-1185">Reference proteome</keyword>
<evidence type="ECO:0000313" key="3">
    <source>
        <dbReference type="Proteomes" id="UP000245609"/>
    </source>
</evidence>
<dbReference type="InterPro" id="IPR027482">
    <property type="entry name" value="Sec1-like_dom2"/>
</dbReference>
<dbReference type="STRING" id="133381.A0A2T9ZCB1"/>
<protein>
    <recommendedName>
        <fullName evidence="4">Sec1-like protein</fullName>
    </recommendedName>
</protein>
<reference evidence="2 3" key="1">
    <citation type="journal article" date="2018" name="MBio">
        <title>Comparative Genomics Reveals the Core Gene Toolbox for the Fungus-Insect Symbiosis.</title>
        <authorList>
            <person name="Wang Y."/>
            <person name="Stata M."/>
            <person name="Wang W."/>
            <person name="Stajich J.E."/>
            <person name="White M.M."/>
            <person name="Moncalvo J.M."/>
        </authorList>
    </citation>
    <scope>NUCLEOTIDE SEQUENCE [LARGE SCALE GENOMIC DNA]</scope>
    <source>
        <strain evidence="2 3">SC-DP-2</strain>
    </source>
</reference>
<dbReference type="InterPro" id="IPR001619">
    <property type="entry name" value="Sec1-like"/>
</dbReference>
<dbReference type="EMBL" id="MBFS01000555">
    <property type="protein sequence ID" value="PVV02226.1"/>
    <property type="molecule type" value="Genomic_DNA"/>
</dbReference>
<dbReference type="InterPro" id="IPR036045">
    <property type="entry name" value="Sec1-like_sf"/>
</dbReference>
<dbReference type="OrthoDB" id="10266265at2759"/>
<dbReference type="PIRSF" id="PIRSF005715">
    <property type="entry name" value="VPS45_Sec1"/>
    <property type="match status" value="1"/>
</dbReference>
<dbReference type="PANTHER" id="PTHR11679">
    <property type="entry name" value="VESICLE PROTEIN SORTING-ASSOCIATED"/>
    <property type="match status" value="1"/>
</dbReference>
<comment type="similarity">
    <text evidence="1">Belongs to the STXBP/unc-18/SEC1 family.</text>
</comment>